<organism evidence="3 4">
    <name type="scientific">Kribbella alba</name>
    <dbReference type="NCBI Taxonomy" id="190197"/>
    <lineage>
        <taxon>Bacteria</taxon>
        <taxon>Bacillati</taxon>
        <taxon>Actinomycetota</taxon>
        <taxon>Actinomycetes</taxon>
        <taxon>Propionibacteriales</taxon>
        <taxon>Kribbellaceae</taxon>
        <taxon>Kribbella</taxon>
    </lineage>
</organism>
<dbReference type="EMBL" id="BAAANE010000017">
    <property type="protein sequence ID" value="GAA1661735.1"/>
    <property type="molecule type" value="Genomic_DNA"/>
</dbReference>
<evidence type="ECO:0008006" key="5">
    <source>
        <dbReference type="Google" id="ProtNLM"/>
    </source>
</evidence>
<sequence>MIRRPLLAAAALCATLTLTACNGSPEAGRPNTTPPPTASPTTTPTPSPSTPTWTEEEQAAITSAKARYLAARAAVDKAFAEPAKLDRNALQKSGNGGEWIIAVIGDAMNLERYGWYRSGTVKVSSTQVTSVKLGIEQPEVRLTNCIDTSGVVSRFQKDHQPVPMGPGNGKRHKFSSQLVFAPPAEGGAKMWFLVADKAAGTC</sequence>
<reference evidence="4" key="1">
    <citation type="journal article" date="2019" name="Int. J. Syst. Evol. Microbiol.">
        <title>The Global Catalogue of Microorganisms (GCM) 10K type strain sequencing project: providing services to taxonomists for standard genome sequencing and annotation.</title>
        <authorList>
            <consortium name="The Broad Institute Genomics Platform"/>
            <consortium name="The Broad Institute Genome Sequencing Center for Infectious Disease"/>
            <person name="Wu L."/>
            <person name="Ma J."/>
        </authorList>
    </citation>
    <scope>NUCLEOTIDE SEQUENCE [LARGE SCALE GENOMIC DNA]</scope>
    <source>
        <strain evidence="4">JCM 14306</strain>
    </source>
</reference>
<comment type="caution">
    <text evidence="3">The sequence shown here is derived from an EMBL/GenBank/DDBJ whole genome shotgun (WGS) entry which is preliminary data.</text>
</comment>
<evidence type="ECO:0000313" key="3">
    <source>
        <dbReference type="EMBL" id="GAA1661735.1"/>
    </source>
</evidence>
<gene>
    <name evidence="3" type="ORF">GCM10009744_64340</name>
</gene>
<accession>A0ABP4RWH1</accession>
<dbReference type="RefSeq" id="WP_344116708.1">
    <property type="nucleotide sequence ID" value="NZ_BAAANE010000017.1"/>
</dbReference>
<protein>
    <recommendedName>
        <fullName evidence="5">Lipoprotein</fullName>
    </recommendedName>
</protein>
<evidence type="ECO:0000313" key="4">
    <source>
        <dbReference type="Proteomes" id="UP001501319"/>
    </source>
</evidence>
<proteinExistence type="predicted"/>
<name>A0ABP4RWH1_9ACTN</name>
<keyword evidence="2" id="KW-0732">Signal</keyword>
<feature type="region of interest" description="Disordered" evidence="1">
    <location>
        <begin position="22"/>
        <end position="53"/>
    </location>
</feature>
<feature type="signal peptide" evidence="2">
    <location>
        <begin position="1"/>
        <end position="20"/>
    </location>
</feature>
<dbReference type="Proteomes" id="UP001501319">
    <property type="component" value="Unassembled WGS sequence"/>
</dbReference>
<keyword evidence="4" id="KW-1185">Reference proteome</keyword>
<dbReference type="PROSITE" id="PS51257">
    <property type="entry name" value="PROKAR_LIPOPROTEIN"/>
    <property type="match status" value="1"/>
</dbReference>
<feature type="chain" id="PRO_5046929271" description="Lipoprotein" evidence="2">
    <location>
        <begin position="21"/>
        <end position="202"/>
    </location>
</feature>
<feature type="compositionally biased region" description="Pro residues" evidence="1">
    <location>
        <begin position="32"/>
        <end position="49"/>
    </location>
</feature>
<evidence type="ECO:0000256" key="1">
    <source>
        <dbReference type="SAM" id="MobiDB-lite"/>
    </source>
</evidence>
<evidence type="ECO:0000256" key="2">
    <source>
        <dbReference type="SAM" id="SignalP"/>
    </source>
</evidence>